<keyword evidence="1 4" id="KW-0489">Methyltransferase</keyword>
<accession>A0A8H2ZG89</accession>
<evidence type="ECO:0000313" key="5">
    <source>
        <dbReference type="Proteomes" id="UP000644660"/>
    </source>
</evidence>
<dbReference type="PANTHER" id="PTHR18895:SF74">
    <property type="entry name" value="MTRF1L RELEASE FACTOR GLUTAMINE METHYLTRANSFERASE"/>
    <property type="match status" value="1"/>
</dbReference>
<sequence length="326" mass="37635">MSPRLHPSLLREARSIHKCLPLLLPECRTIQQAKQELKWLIDGFGSSSNKLQRACIKRYRHVPLQYILGSQPFGSLDIQCKKHVLIPRWETEEWSLNLSNSLKKSMNSMNSMKLNNDWNIVDLCSGTGCIPLLVIKETKKLFVMNSLKVNAIDCSPFAINLTNLNFKRNFNNGLNLKNCNISFNTHKLNILNEVKVKKFISGDLMNRKINILTCNPPYIPPLEFINDVRSSVRMYEPKLALLGNLEFYKNLCFTWIKLDLIESFVYEIGELSQASYVQQNVPHTWVTGVTYDSNNKPRCIFGYNKTTSTNYSTIFNNFLDESYHPQ</sequence>
<dbReference type="GO" id="GO:0005739">
    <property type="term" value="C:mitochondrion"/>
    <property type="evidence" value="ECO:0007669"/>
    <property type="project" value="TreeGrafter"/>
</dbReference>
<dbReference type="GO" id="GO:0008276">
    <property type="term" value="F:protein methyltransferase activity"/>
    <property type="evidence" value="ECO:0007669"/>
    <property type="project" value="InterPro"/>
</dbReference>
<evidence type="ECO:0000256" key="2">
    <source>
        <dbReference type="ARBA" id="ARBA00022679"/>
    </source>
</evidence>
<dbReference type="InterPro" id="IPR004556">
    <property type="entry name" value="HemK-like"/>
</dbReference>
<dbReference type="OrthoDB" id="269872at2759"/>
<evidence type="ECO:0000256" key="3">
    <source>
        <dbReference type="ARBA" id="ARBA00022691"/>
    </source>
</evidence>
<dbReference type="EMBL" id="CAEFZW010000001">
    <property type="protein sequence ID" value="CAB4252545.1"/>
    <property type="molecule type" value="Genomic_DNA"/>
</dbReference>
<comment type="caution">
    <text evidence="4">The sequence shown here is derived from an EMBL/GenBank/DDBJ whole genome shotgun (WGS) entry which is preliminary data.</text>
</comment>
<dbReference type="Proteomes" id="UP000644660">
    <property type="component" value="Unassembled WGS sequence"/>
</dbReference>
<dbReference type="Gene3D" id="3.40.50.150">
    <property type="entry name" value="Vaccinia Virus protein VP39"/>
    <property type="match status" value="1"/>
</dbReference>
<dbReference type="RefSeq" id="XP_041404583.1">
    <property type="nucleotide sequence ID" value="XM_041548649.1"/>
</dbReference>
<dbReference type="SUPFAM" id="SSF53335">
    <property type="entry name" value="S-adenosyl-L-methionine-dependent methyltransferases"/>
    <property type="match status" value="1"/>
</dbReference>
<proteinExistence type="predicted"/>
<dbReference type="InterPro" id="IPR050320">
    <property type="entry name" value="N5-glutamine_MTase"/>
</dbReference>
<gene>
    <name evidence="4" type="ORF">KABA2_01S16126</name>
</gene>
<keyword evidence="2 4" id="KW-0808">Transferase</keyword>
<organism evidence="4 5">
    <name type="scientific">Maudiozyma barnettii</name>
    <dbReference type="NCBI Taxonomy" id="61262"/>
    <lineage>
        <taxon>Eukaryota</taxon>
        <taxon>Fungi</taxon>
        <taxon>Dikarya</taxon>
        <taxon>Ascomycota</taxon>
        <taxon>Saccharomycotina</taxon>
        <taxon>Saccharomycetes</taxon>
        <taxon>Saccharomycetales</taxon>
        <taxon>Saccharomycetaceae</taxon>
        <taxon>Maudiozyma</taxon>
    </lineage>
</organism>
<dbReference type="AlphaFoldDB" id="A0A8H2ZG89"/>
<dbReference type="GO" id="GO:0032259">
    <property type="term" value="P:methylation"/>
    <property type="evidence" value="ECO:0007669"/>
    <property type="project" value="UniProtKB-KW"/>
</dbReference>
<name>A0A8H2ZG89_9SACH</name>
<keyword evidence="5" id="KW-1185">Reference proteome</keyword>
<dbReference type="NCBIfam" id="TIGR00536">
    <property type="entry name" value="hemK_fam"/>
    <property type="match status" value="1"/>
</dbReference>
<protein>
    <submittedName>
        <fullName evidence="4">Similar to Saccharomyces cerevisiae YNL063W MTQ1 S-adenosylmethionine-dependent methyltransferase</fullName>
    </submittedName>
</protein>
<dbReference type="PANTHER" id="PTHR18895">
    <property type="entry name" value="HEMK METHYLTRANSFERASE"/>
    <property type="match status" value="1"/>
</dbReference>
<dbReference type="GeneID" id="64855674"/>
<evidence type="ECO:0000313" key="4">
    <source>
        <dbReference type="EMBL" id="CAB4252545.1"/>
    </source>
</evidence>
<evidence type="ECO:0000256" key="1">
    <source>
        <dbReference type="ARBA" id="ARBA00022603"/>
    </source>
</evidence>
<dbReference type="InterPro" id="IPR029063">
    <property type="entry name" value="SAM-dependent_MTases_sf"/>
</dbReference>
<reference evidence="4 5" key="1">
    <citation type="submission" date="2020-05" db="EMBL/GenBank/DDBJ databases">
        <authorList>
            <person name="Casaregola S."/>
            <person name="Devillers H."/>
            <person name="Grondin C."/>
        </authorList>
    </citation>
    <scope>NUCLEOTIDE SEQUENCE [LARGE SCALE GENOMIC DNA]</scope>
    <source>
        <strain evidence="4 5">CLIB 1767</strain>
    </source>
</reference>
<keyword evidence="3" id="KW-0949">S-adenosyl-L-methionine</keyword>